<dbReference type="AlphaFoldDB" id="G0QVT5"/>
<keyword evidence="2" id="KW-0472">Membrane</keyword>
<sequence>MFKGIKNTVKYISKGTPKRSVNKNFDEIEIENTWKLFLEQLNYNSDVQNEIDNEKSALTSAILDCKQLIKDEFYKDIEPKPDKQAILKKFIIFLQYAIEDITNKNTIKVLLQVLRNMVEENKENEEEQIKMQNQLDSLGATRMVLYVISENHKNLDSEMLIQFLNFVNTLLEGGNVKVQKTLFEFYTTHQKSEVIFKRFNHIIRKQITIIEQKAKEKSKARSNTMNLIQDELDSSNDQTDIELLEFVLNFLQLSCEGHNLKLQNYVRQQTNSRNNYDMINAIADLLKTYYYDARTQQMYENMIKCLDTLNEFVQGPCLENQIAVSESKFFEIANDIFTIKRNIQENPISQQITMKSKESLKQSITQKKNQKIKSNEGLENWMIYRMQNKCLILILSLLEMRYINENNIIIKKIMRNLPLSLLEPQLVEIYKLYQAAYGENYQEECLEYLSKDPKSIVDDKGQKKLECVTQNGFYIIFLIQYYLEYDDKLDSQIVSLQKMHKNKVLKTEQNALEGLLFGDNILGQIASFAMNFLKEGLYAAQQMKSYANNIMAKGEEDETIKQQKEEEENKKMLKKAFFFFSDHTAHIDVVRNNQLEIVFFILLPFTDCLPKDKKIEFHENVDRQSVKTKVGYLMQQCKSFIEISKHEHKLKIIFSQNKFIALFANYVNLWKQLTFTLTLILNIFILISFNSDYEDRINNYRLYDALSDQRLSQDRTDQIFDILGIIMTICSSFVVLFFLCKNVPLIVKKAWSDDINQGQKNKNMRDQGAFKILIIFLTKLFKVIFIFLQEIEVMYYIAYGALAVLGTVIHPFFYTFHLTEILIRYPTLKNVIKSVYIPRTQLYLTFVLFIIIVYTFTLIGFTFFYKDYDGNCDNLLICFLFTFDFTFKANGGIGGQLTEMWVQKEKDNEQEYNPNFQAGRLLFDNFYNIILVIIMVQIVAGIIVEAFEELRENEQTKNRDISDKCFICDNLKTDFNRKQDTKGGFVEHIKLNHYMWNYIKFIAYIQWKQPTEYTGIESYIFEKWQNNDLSWFPLNKARELDDKRYEEDEEELKQINQMNQDIIDAMEGLKETHKIITKLHKKK</sequence>
<feature type="transmembrane region" description="Helical" evidence="2">
    <location>
        <begin position="769"/>
        <end position="788"/>
    </location>
</feature>
<dbReference type="STRING" id="857967.G0QVT5"/>
<dbReference type="GO" id="GO:0006816">
    <property type="term" value="P:calcium ion transport"/>
    <property type="evidence" value="ECO:0007669"/>
    <property type="project" value="InterPro"/>
</dbReference>
<proteinExistence type="predicted"/>
<feature type="coiled-coil region" evidence="1">
    <location>
        <begin position="107"/>
        <end position="135"/>
    </location>
</feature>
<feature type="transmembrane region" description="Helical" evidence="2">
    <location>
        <begin position="842"/>
        <end position="865"/>
    </location>
</feature>
<feature type="domain" description="RyR/IP3R Homology associated" evidence="3">
    <location>
        <begin position="239"/>
        <end position="337"/>
    </location>
</feature>
<dbReference type="InterPro" id="IPR013662">
    <property type="entry name" value="RIH_assoc-dom"/>
</dbReference>
<evidence type="ECO:0000256" key="1">
    <source>
        <dbReference type="SAM" id="Coils"/>
    </source>
</evidence>
<dbReference type="OMA" id="RMTHGAT"/>
<feature type="coiled-coil region" evidence="1">
    <location>
        <begin position="1045"/>
        <end position="1072"/>
    </location>
</feature>
<dbReference type="Pfam" id="PF08454">
    <property type="entry name" value="RIH_assoc"/>
    <property type="match status" value="1"/>
</dbReference>
<dbReference type="InterPro" id="IPR015925">
    <property type="entry name" value="Ryanodine_IP3_receptor"/>
</dbReference>
<organism evidence="4 5">
    <name type="scientific">Ichthyophthirius multifiliis</name>
    <name type="common">White spot disease agent</name>
    <name type="synonym">Ich</name>
    <dbReference type="NCBI Taxonomy" id="5932"/>
    <lineage>
        <taxon>Eukaryota</taxon>
        <taxon>Sar</taxon>
        <taxon>Alveolata</taxon>
        <taxon>Ciliophora</taxon>
        <taxon>Intramacronucleata</taxon>
        <taxon>Oligohymenophorea</taxon>
        <taxon>Hymenostomatida</taxon>
        <taxon>Ophryoglenina</taxon>
        <taxon>Ichthyophthirius</taxon>
    </lineage>
</organism>
<dbReference type="PANTHER" id="PTHR13715">
    <property type="entry name" value="RYANODINE RECEPTOR AND IP3 RECEPTOR"/>
    <property type="match status" value="1"/>
</dbReference>
<dbReference type="EC" id="1.6.5.3" evidence="4"/>
<dbReference type="Proteomes" id="UP000008983">
    <property type="component" value="Unassembled WGS sequence"/>
</dbReference>
<dbReference type="OrthoDB" id="300855at2759"/>
<dbReference type="RefSeq" id="XP_004032260.1">
    <property type="nucleotide sequence ID" value="XM_004032212.1"/>
</dbReference>
<dbReference type="Gene3D" id="1.10.287.70">
    <property type="match status" value="1"/>
</dbReference>
<dbReference type="InParanoid" id="G0QVT5"/>
<dbReference type="GO" id="GO:0016491">
    <property type="term" value="F:oxidoreductase activity"/>
    <property type="evidence" value="ECO:0007669"/>
    <property type="project" value="UniProtKB-KW"/>
</dbReference>
<dbReference type="GeneID" id="14906789"/>
<protein>
    <submittedName>
        <fullName evidence="4">MIR domain protein</fullName>
        <ecNumber evidence="4">1.6.5.3</ecNumber>
    </submittedName>
</protein>
<evidence type="ECO:0000259" key="3">
    <source>
        <dbReference type="Pfam" id="PF08454"/>
    </source>
</evidence>
<accession>G0QVT5</accession>
<feature type="transmembrane region" description="Helical" evidence="2">
    <location>
        <begin position="719"/>
        <end position="739"/>
    </location>
</feature>
<name>G0QVT5_ICHMU</name>
<feature type="transmembrane region" description="Helical" evidence="2">
    <location>
        <begin position="926"/>
        <end position="947"/>
    </location>
</feature>
<gene>
    <name evidence="4" type="ORF">IMG5_126290</name>
</gene>
<keyword evidence="2" id="KW-0812">Transmembrane</keyword>
<dbReference type="EMBL" id="GL983960">
    <property type="protein sequence ID" value="EGR30673.1"/>
    <property type="molecule type" value="Genomic_DNA"/>
</dbReference>
<reference evidence="4 5" key="1">
    <citation type="submission" date="2011-07" db="EMBL/GenBank/DDBJ databases">
        <authorList>
            <person name="Coyne R."/>
            <person name="Brami D."/>
            <person name="Johnson J."/>
            <person name="Hostetler J."/>
            <person name="Hannick L."/>
            <person name="Clark T."/>
            <person name="Cassidy-Hanley D."/>
            <person name="Inman J."/>
        </authorList>
    </citation>
    <scope>NUCLEOTIDE SEQUENCE [LARGE SCALE GENOMIC DNA]</scope>
    <source>
        <strain evidence="4 5">G5</strain>
    </source>
</reference>
<evidence type="ECO:0000313" key="5">
    <source>
        <dbReference type="Proteomes" id="UP000008983"/>
    </source>
</evidence>
<keyword evidence="4" id="KW-0560">Oxidoreductase</keyword>
<feature type="transmembrane region" description="Helical" evidence="2">
    <location>
        <begin position="794"/>
        <end position="816"/>
    </location>
</feature>
<dbReference type="PANTHER" id="PTHR13715:SF99">
    <property type="entry name" value="INOSITOL 1,4,5-TRISPHOSPHATE RECEPTOR-LIKE PROTEIN A"/>
    <property type="match status" value="1"/>
</dbReference>
<evidence type="ECO:0000256" key="2">
    <source>
        <dbReference type="SAM" id="Phobius"/>
    </source>
</evidence>
<keyword evidence="1" id="KW-0175">Coiled coil</keyword>
<keyword evidence="5" id="KW-1185">Reference proteome</keyword>
<evidence type="ECO:0000313" key="4">
    <source>
        <dbReference type="EMBL" id="EGR30673.1"/>
    </source>
</evidence>
<keyword evidence="2" id="KW-1133">Transmembrane helix</keyword>
<dbReference type="eggNOG" id="KOG3533">
    <property type="taxonomic scope" value="Eukaryota"/>
</dbReference>